<keyword evidence="1" id="KW-0732">Signal</keyword>
<name>A0ABM5YGX3_9ALTE</name>
<accession>A0ABM5YGX3</accession>
<organism evidence="2 3">
    <name type="scientific">Alteromonas stellipolaris</name>
    <dbReference type="NCBI Taxonomy" id="233316"/>
    <lineage>
        <taxon>Bacteria</taxon>
        <taxon>Pseudomonadati</taxon>
        <taxon>Pseudomonadota</taxon>
        <taxon>Gammaproteobacteria</taxon>
        <taxon>Alteromonadales</taxon>
        <taxon>Alteromonadaceae</taxon>
        <taxon>Alteromonas/Salinimonas group</taxon>
        <taxon>Alteromonas</taxon>
    </lineage>
</organism>
<sequence>MKFLVIFTLSTLLLGCSSTGRNANLYSQPPESEPSVIFLGEESPGKFLGKGHEKIYLCRVDGAFQNSYSFDKPTRVALGERLISICYNEGANHAEAPIKASFDTTAEYQIKLGEHSWTKVNFSVVDKNTGELVIGPVTVPKQAGDLPLLIFTQ</sequence>
<gene>
    <name evidence="2" type="ORF">AVL57_06875</name>
</gene>
<proteinExistence type="predicted"/>
<dbReference type="EMBL" id="CP013926">
    <property type="protein sequence ID" value="AMJ73723.1"/>
    <property type="molecule type" value="Genomic_DNA"/>
</dbReference>
<feature type="signal peptide" evidence="1">
    <location>
        <begin position="1"/>
        <end position="23"/>
    </location>
</feature>
<evidence type="ECO:0008006" key="4">
    <source>
        <dbReference type="Google" id="ProtNLM"/>
    </source>
</evidence>
<dbReference type="PROSITE" id="PS51257">
    <property type="entry name" value="PROKAR_LIPOPROTEIN"/>
    <property type="match status" value="1"/>
</dbReference>
<protein>
    <recommendedName>
        <fullName evidence="4">Lipoprotein</fullName>
    </recommendedName>
</protein>
<keyword evidence="3" id="KW-1185">Reference proteome</keyword>
<feature type="chain" id="PRO_5047278003" description="Lipoprotein" evidence="1">
    <location>
        <begin position="24"/>
        <end position="153"/>
    </location>
</feature>
<reference evidence="2 3" key="1">
    <citation type="submission" date="2015-12" db="EMBL/GenBank/DDBJ databases">
        <title>Intraspecies pangenome expansion in the marine bacterium Alteromonas.</title>
        <authorList>
            <person name="Lopez-Perez M."/>
            <person name="Rodriguez-Valera F."/>
        </authorList>
    </citation>
    <scope>NUCLEOTIDE SEQUENCE [LARGE SCALE GENOMIC DNA]</scope>
    <source>
        <strain evidence="2 3">LMG 21861</strain>
    </source>
</reference>
<evidence type="ECO:0000256" key="1">
    <source>
        <dbReference type="SAM" id="SignalP"/>
    </source>
</evidence>
<evidence type="ECO:0000313" key="3">
    <source>
        <dbReference type="Proteomes" id="UP000056750"/>
    </source>
</evidence>
<dbReference type="RefSeq" id="WP_057791989.1">
    <property type="nucleotide sequence ID" value="NZ_CP013926.1"/>
</dbReference>
<evidence type="ECO:0000313" key="2">
    <source>
        <dbReference type="EMBL" id="AMJ73723.1"/>
    </source>
</evidence>
<dbReference type="Proteomes" id="UP000056750">
    <property type="component" value="Chromosome"/>
</dbReference>